<dbReference type="CDD" id="cd08422">
    <property type="entry name" value="PBP2_CrgA_like"/>
    <property type="match status" value="1"/>
</dbReference>
<keyword evidence="4" id="KW-0804">Transcription</keyword>
<keyword evidence="3" id="KW-0238">DNA-binding</keyword>
<protein>
    <submittedName>
        <fullName evidence="6">Transcriptional regulator</fullName>
    </submittedName>
</protein>
<evidence type="ECO:0000313" key="6">
    <source>
        <dbReference type="EMBL" id="AFY97038.1"/>
    </source>
</evidence>
<evidence type="ECO:0000256" key="4">
    <source>
        <dbReference type="ARBA" id="ARBA00023163"/>
    </source>
</evidence>
<dbReference type="InterPro" id="IPR058163">
    <property type="entry name" value="LysR-type_TF_proteobact-type"/>
</dbReference>
<dbReference type="eggNOG" id="COG0583">
    <property type="taxonomic scope" value="Bacteria"/>
</dbReference>
<dbReference type="AlphaFoldDB" id="K9UQS2"/>
<reference evidence="6 7" key="1">
    <citation type="submission" date="2012-05" db="EMBL/GenBank/DDBJ databases">
        <title>Noncontiguous Finished plasmid 1 of genome of Chamaesiphon sp. PCC 6605.</title>
        <authorList>
            <consortium name="US DOE Joint Genome Institute"/>
            <person name="Gugger M."/>
            <person name="Coursin T."/>
            <person name="Rippka R."/>
            <person name="Tandeau De Marsac N."/>
            <person name="Huntemann M."/>
            <person name="Wei C.-L."/>
            <person name="Han J."/>
            <person name="Detter J.C."/>
            <person name="Han C."/>
            <person name="Tapia R."/>
            <person name="Chen A."/>
            <person name="Kyrpides N."/>
            <person name="Mavromatis K."/>
            <person name="Markowitz V."/>
            <person name="Szeto E."/>
            <person name="Ivanova N."/>
            <person name="Pagani I."/>
            <person name="Pati A."/>
            <person name="Goodwin L."/>
            <person name="Nordberg H.P."/>
            <person name="Cantor M.N."/>
            <person name="Hua S.X."/>
            <person name="Woyke T."/>
            <person name="Kerfeld C.A."/>
        </authorList>
    </citation>
    <scope>NUCLEOTIDE SEQUENCE [LARGE SCALE GENOMIC DNA]</scope>
    <source>
        <strain evidence="7">ATCC 27169 / PCC 6605</strain>
        <plasmid evidence="7">Plasmid pCHA6605.01</plasmid>
    </source>
</reference>
<dbReference type="SUPFAM" id="SSF46785">
    <property type="entry name" value="Winged helix' DNA-binding domain"/>
    <property type="match status" value="1"/>
</dbReference>
<sequence length="326" mass="36061">MAVNWCKITMSKTMNRQISVDRLEMDVSGLQIFVEVVRQGSFAAVARNRNLDPSSVSRSIASLEAELGIGLFQRTTRQLSLTEAGATYFDRIEPLIEEIQQATNIATDVSGQPQGTLRVTASVSFGHKCIVPLLAEFQRLYPDLTIDLLLADTVVDLVVDRIDLAVRLGLLADSTLIAQQLMRTHYSVCASPDYLKRSSKIQYPRDLEHHNCLLFPLAGFRSRWIFKNRQGELSEIPIFGRTVISSAIALGQCAIAGMGIALLPNWLIAADLRSGNLVDVFPDYAVTATDFNTAAWLVYPSRAYVPLKVRILIEFLKKSISGSAEV</sequence>
<dbReference type="SUPFAM" id="SSF53850">
    <property type="entry name" value="Periplasmic binding protein-like II"/>
    <property type="match status" value="1"/>
</dbReference>
<evidence type="ECO:0000256" key="1">
    <source>
        <dbReference type="ARBA" id="ARBA00009437"/>
    </source>
</evidence>
<dbReference type="FunFam" id="1.10.10.10:FF:000001">
    <property type="entry name" value="LysR family transcriptional regulator"/>
    <property type="match status" value="1"/>
</dbReference>
<dbReference type="PATRIC" id="fig|1173020.3.peg.7112"/>
<evidence type="ECO:0000256" key="2">
    <source>
        <dbReference type="ARBA" id="ARBA00023015"/>
    </source>
</evidence>
<dbReference type="HOGENOM" id="CLU_039613_16_2_3"/>
<keyword evidence="6" id="KW-0614">Plasmid</keyword>
<name>K9UQS2_CHAP6</name>
<dbReference type="Proteomes" id="UP000010366">
    <property type="component" value="Plasmid pCHA6605.01"/>
</dbReference>
<organism evidence="6 7">
    <name type="scientific">Chamaesiphon minutus (strain ATCC 27169 / PCC 6605)</name>
    <dbReference type="NCBI Taxonomy" id="1173020"/>
    <lineage>
        <taxon>Bacteria</taxon>
        <taxon>Bacillati</taxon>
        <taxon>Cyanobacteriota</taxon>
        <taxon>Cyanophyceae</taxon>
        <taxon>Gomontiellales</taxon>
        <taxon>Chamaesiphonaceae</taxon>
        <taxon>Chamaesiphon</taxon>
    </lineage>
</organism>
<dbReference type="Gene3D" id="1.10.10.10">
    <property type="entry name" value="Winged helix-like DNA-binding domain superfamily/Winged helix DNA-binding domain"/>
    <property type="match status" value="1"/>
</dbReference>
<evidence type="ECO:0000256" key="3">
    <source>
        <dbReference type="ARBA" id="ARBA00023125"/>
    </source>
</evidence>
<dbReference type="Pfam" id="PF03466">
    <property type="entry name" value="LysR_substrate"/>
    <property type="match status" value="1"/>
</dbReference>
<accession>K9UQS2</accession>
<dbReference type="PANTHER" id="PTHR30537">
    <property type="entry name" value="HTH-TYPE TRANSCRIPTIONAL REGULATOR"/>
    <property type="match status" value="1"/>
</dbReference>
<feature type="domain" description="HTH lysR-type" evidence="5">
    <location>
        <begin position="25"/>
        <end position="82"/>
    </location>
</feature>
<dbReference type="InterPro" id="IPR000847">
    <property type="entry name" value="LysR_HTH_N"/>
</dbReference>
<gene>
    <name evidence="6" type="ORF">Cha6605_6209</name>
</gene>
<proteinExistence type="inferred from homology"/>
<dbReference type="KEGG" id="cmp:Cha6605_6209"/>
<dbReference type="PANTHER" id="PTHR30537:SF5">
    <property type="entry name" value="HTH-TYPE TRANSCRIPTIONAL ACTIVATOR TTDR-RELATED"/>
    <property type="match status" value="1"/>
</dbReference>
<dbReference type="InterPro" id="IPR005119">
    <property type="entry name" value="LysR_subst-bd"/>
</dbReference>
<keyword evidence="7" id="KW-1185">Reference proteome</keyword>
<keyword evidence="2" id="KW-0805">Transcription regulation</keyword>
<dbReference type="Pfam" id="PF00126">
    <property type="entry name" value="HTH_1"/>
    <property type="match status" value="1"/>
</dbReference>
<dbReference type="GO" id="GO:0003700">
    <property type="term" value="F:DNA-binding transcription factor activity"/>
    <property type="evidence" value="ECO:0007669"/>
    <property type="project" value="InterPro"/>
</dbReference>
<evidence type="ECO:0000313" key="7">
    <source>
        <dbReference type="Proteomes" id="UP000010366"/>
    </source>
</evidence>
<dbReference type="PROSITE" id="PS50931">
    <property type="entry name" value="HTH_LYSR"/>
    <property type="match status" value="1"/>
</dbReference>
<dbReference type="EMBL" id="CP003601">
    <property type="protein sequence ID" value="AFY97038.1"/>
    <property type="molecule type" value="Genomic_DNA"/>
</dbReference>
<dbReference type="InterPro" id="IPR036390">
    <property type="entry name" value="WH_DNA-bd_sf"/>
</dbReference>
<dbReference type="GO" id="GO:0003677">
    <property type="term" value="F:DNA binding"/>
    <property type="evidence" value="ECO:0007669"/>
    <property type="project" value="UniProtKB-KW"/>
</dbReference>
<dbReference type="Gene3D" id="3.40.190.290">
    <property type="match status" value="1"/>
</dbReference>
<comment type="similarity">
    <text evidence="1">Belongs to the LysR transcriptional regulatory family.</text>
</comment>
<evidence type="ECO:0000259" key="5">
    <source>
        <dbReference type="PROSITE" id="PS50931"/>
    </source>
</evidence>
<geneLocation type="plasmid" evidence="6 7">
    <name>pCHA6605.01</name>
</geneLocation>
<dbReference type="InterPro" id="IPR036388">
    <property type="entry name" value="WH-like_DNA-bd_sf"/>
</dbReference>